<evidence type="ECO:0000259" key="2">
    <source>
        <dbReference type="Pfam" id="PF00296"/>
    </source>
</evidence>
<evidence type="ECO:0000256" key="1">
    <source>
        <dbReference type="ARBA" id="ARBA00023002"/>
    </source>
</evidence>
<evidence type="ECO:0000313" key="4">
    <source>
        <dbReference type="Proteomes" id="UP000198960"/>
    </source>
</evidence>
<proteinExistence type="predicted"/>
<dbReference type="Gene3D" id="3.20.20.30">
    <property type="entry name" value="Luciferase-like domain"/>
    <property type="match status" value="1"/>
</dbReference>
<dbReference type="PANTHER" id="PTHR43244:SF1">
    <property type="entry name" value="5,10-METHYLENETETRAHYDROMETHANOPTERIN REDUCTASE"/>
    <property type="match status" value="1"/>
</dbReference>
<dbReference type="OrthoDB" id="3532562at2"/>
<dbReference type="InterPro" id="IPR019921">
    <property type="entry name" value="Lucif-like_OxRdtase_Rv2161c"/>
</dbReference>
<dbReference type="InterPro" id="IPR011251">
    <property type="entry name" value="Luciferase-like_dom"/>
</dbReference>
<dbReference type="STRING" id="673521.SAMN05660991_00672"/>
<dbReference type="InterPro" id="IPR036661">
    <property type="entry name" value="Luciferase-like_sf"/>
</dbReference>
<keyword evidence="4" id="KW-1185">Reference proteome</keyword>
<dbReference type="AlphaFoldDB" id="A0A1H8QLD5"/>
<feature type="domain" description="Luciferase-like" evidence="2">
    <location>
        <begin position="17"/>
        <end position="277"/>
    </location>
</feature>
<keyword evidence="1" id="KW-0560">Oxidoreductase</keyword>
<dbReference type="InterPro" id="IPR050564">
    <property type="entry name" value="F420-G6PD/mer"/>
</dbReference>
<dbReference type="Proteomes" id="UP000198960">
    <property type="component" value="Unassembled WGS sequence"/>
</dbReference>
<dbReference type="PANTHER" id="PTHR43244">
    <property type="match status" value="1"/>
</dbReference>
<reference evidence="4" key="1">
    <citation type="submission" date="2016-10" db="EMBL/GenBank/DDBJ databases">
        <authorList>
            <person name="Varghese N."/>
            <person name="Submissions S."/>
        </authorList>
    </citation>
    <scope>NUCLEOTIDE SEQUENCE [LARGE SCALE GENOMIC DNA]</scope>
    <source>
        <strain evidence="4">DSM 45413</strain>
    </source>
</reference>
<name>A0A1H8QLD5_9ACTN</name>
<dbReference type="NCBIfam" id="TIGR03619">
    <property type="entry name" value="F420_Rv2161c"/>
    <property type="match status" value="1"/>
</dbReference>
<dbReference type="RefSeq" id="WP_091940193.1">
    <property type="nucleotide sequence ID" value="NZ_FOEE01000002.1"/>
</dbReference>
<dbReference type="SUPFAM" id="SSF51679">
    <property type="entry name" value="Bacterial luciferase-like"/>
    <property type="match status" value="1"/>
</dbReference>
<gene>
    <name evidence="3" type="ORF">SAMN05660991_00672</name>
</gene>
<sequence>MTSTTQGIRIGLVAGDLERAAALDEAGAIDSLWTGGHVASRNPSTEAMMSLARLSAVTSRVQLGTAVLLLPLYPPAIVAKQIADLDRATGGRLVLGVGVGGEYPQEFRACQVPLEERGRRTDEAIGLLRRLWTAEEITHDGPFYAMRDVKVHPAPAQPGGPPIVVAGRKLPAMRRAALLGDGWIPYLYSPRRYAESVQTIRALAAEAGRDLAGFEWCAFVFVHADPDGGRAREEAARTMGGNYAQDFRQMVDGVAAAGTPAEVTRKLQDFVDAGARHIVLMPAPGGGDADTLVRRLLDDVVPEVRAYAATRV</sequence>
<dbReference type="GO" id="GO:0016705">
    <property type="term" value="F:oxidoreductase activity, acting on paired donors, with incorporation or reduction of molecular oxygen"/>
    <property type="evidence" value="ECO:0007669"/>
    <property type="project" value="InterPro"/>
</dbReference>
<accession>A0A1H8QLD5</accession>
<protein>
    <submittedName>
        <fullName evidence="3">Probable F420-dependent oxidoreductase, Rv2161c family</fullName>
    </submittedName>
</protein>
<organism evidence="3 4">
    <name type="scientific">Trujillonella endophytica</name>
    <dbReference type="NCBI Taxonomy" id="673521"/>
    <lineage>
        <taxon>Bacteria</taxon>
        <taxon>Bacillati</taxon>
        <taxon>Actinomycetota</taxon>
        <taxon>Actinomycetes</taxon>
        <taxon>Geodermatophilales</taxon>
        <taxon>Geodermatophilaceae</taxon>
        <taxon>Trujillonella</taxon>
    </lineage>
</organism>
<dbReference type="EMBL" id="FOEE01000002">
    <property type="protein sequence ID" value="SEO55040.1"/>
    <property type="molecule type" value="Genomic_DNA"/>
</dbReference>
<evidence type="ECO:0000313" key="3">
    <source>
        <dbReference type="EMBL" id="SEO55040.1"/>
    </source>
</evidence>
<dbReference type="Pfam" id="PF00296">
    <property type="entry name" value="Bac_luciferase"/>
    <property type="match status" value="1"/>
</dbReference>